<dbReference type="PANTHER" id="PTHR14773">
    <property type="entry name" value="WD REPEAT-CONTAINING PROTEIN 76"/>
    <property type="match status" value="1"/>
</dbReference>
<dbReference type="Gene3D" id="2.130.10.10">
    <property type="entry name" value="YVTN repeat-like/Quinoprotein amine dehydrogenase"/>
    <property type="match status" value="1"/>
</dbReference>
<dbReference type="SUPFAM" id="SSF50978">
    <property type="entry name" value="WD40 repeat-like"/>
    <property type="match status" value="1"/>
</dbReference>
<keyword evidence="3" id="KW-0677">Repeat</keyword>
<keyword evidence="4" id="KW-0227">DNA damage</keyword>
<keyword evidence="2 6" id="KW-0853">WD repeat</keyword>
<proteinExistence type="inferred from homology"/>
<evidence type="ECO:0000256" key="2">
    <source>
        <dbReference type="ARBA" id="ARBA00022574"/>
    </source>
</evidence>
<dbReference type="GO" id="GO:0003677">
    <property type="term" value="F:DNA binding"/>
    <property type="evidence" value="ECO:0007669"/>
    <property type="project" value="UniProtKB-KW"/>
</dbReference>
<dbReference type="EMBL" id="CAIX01000206">
    <property type="protein sequence ID" value="CCI48129.1"/>
    <property type="molecule type" value="Genomic_DNA"/>
</dbReference>
<dbReference type="AlphaFoldDB" id="A0A024GMX4"/>
<dbReference type="InterPro" id="IPR036322">
    <property type="entry name" value="WD40_repeat_dom_sf"/>
</dbReference>
<dbReference type="OrthoDB" id="9890280at2759"/>
<feature type="repeat" description="WD" evidence="6">
    <location>
        <begin position="319"/>
        <end position="361"/>
    </location>
</feature>
<dbReference type="InterPro" id="IPR015943">
    <property type="entry name" value="WD40/YVTN_repeat-like_dom_sf"/>
</dbReference>
<dbReference type="GO" id="GO:0006974">
    <property type="term" value="P:DNA damage response"/>
    <property type="evidence" value="ECO:0007669"/>
    <property type="project" value="UniProtKB-KW"/>
</dbReference>
<evidence type="ECO:0000256" key="7">
    <source>
        <dbReference type="SAM" id="MobiDB-lite"/>
    </source>
</evidence>
<dbReference type="InterPro" id="IPR050853">
    <property type="entry name" value="WD_repeat_DNA-damage-binding"/>
</dbReference>
<dbReference type="InterPro" id="IPR019775">
    <property type="entry name" value="WD40_repeat_CS"/>
</dbReference>
<evidence type="ECO:0000313" key="9">
    <source>
        <dbReference type="Proteomes" id="UP000053237"/>
    </source>
</evidence>
<dbReference type="InterPro" id="IPR001680">
    <property type="entry name" value="WD40_rpt"/>
</dbReference>
<dbReference type="PROSITE" id="PS50082">
    <property type="entry name" value="WD_REPEATS_2"/>
    <property type="match status" value="1"/>
</dbReference>
<dbReference type="PANTHER" id="PTHR14773:SF0">
    <property type="entry name" value="WD REPEAT-CONTAINING PROTEIN 76"/>
    <property type="match status" value="1"/>
</dbReference>
<comment type="similarity">
    <text evidence="1">Belongs to the WD repeat DDB2/WDR76 family.</text>
</comment>
<reference evidence="8 9" key="1">
    <citation type="submission" date="2012-05" db="EMBL/GenBank/DDBJ databases">
        <title>Recombination and specialization in a pathogen metapopulation.</title>
        <authorList>
            <person name="Gardiner A."/>
            <person name="Kemen E."/>
            <person name="Schultz-Larsen T."/>
            <person name="MacLean D."/>
            <person name="Van Oosterhout C."/>
            <person name="Jones J.D.G."/>
        </authorList>
    </citation>
    <scope>NUCLEOTIDE SEQUENCE [LARGE SCALE GENOMIC DNA]</scope>
    <source>
        <strain evidence="8 9">Ac Nc2</strain>
    </source>
</reference>
<gene>
    <name evidence="8" type="ORF">BN9_091910</name>
</gene>
<protein>
    <submittedName>
        <fullName evidence="8">Uncharacterized protein</fullName>
    </submittedName>
</protein>
<keyword evidence="5" id="KW-0238">DNA-binding</keyword>
<evidence type="ECO:0000256" key="4">
    <source>
        <dbReference type="ARBA" id="ARBA00022763"/>
    </source>
</evidence>
<comment type="caution">
    <text evidence="8">The sequence shown here is derived from an EMBL/GenBank/DDBJ whole genome shotgun (WGS) entry which is preliminary data.</text>
</comment>
<dbReference type="GO" id="GO:0005634">
    <property type="term" value="C:nucleus"/>
    <property type="evidence" value="ECO:0007669"/>
    <property type="project" value="TreeGrafter"/>
</dbReference>
<keyword evidence="9" id="KW-1185">Reference proteome</keyword>
<dbReference type="SMART" id="SM00320">
    <property type="entry name" value="WD40"/>
    <property type="match status" value="5"/>
</dbReference>
<dbReference type="PROSITE" id="PS00678">
    <property type="entry name" value="WD_REPEATS_1"/>
    <property type="match status" value="1"/>
</dbReference>
<name>A0A024GMX4_9STRA</name>
<dbReference type="InParanoid" id="A0A024GMX4"/>
<evidence type="ECO:0000256" key="3">
    <source>
        <dbReference type="ARBA" id="ARBA00022737"/>
    </source>
</evidence>
<feature type="region of interest" description="Disordered" evidence="7">
    <location>
        <begin position="1"/>
        <end position="37"/>
    </location>
</feature>
<dbReference type="Pfam" id="PF00400">
    <property type="entry name" value="WD40"/>
    <property type="match status" value="1"/>
</dbReference>
<sequence length="513" mass="57953">MQASKRAKVATIPAPHNSEKTQQQSPNDYESRRKENIQRNLEFLRSMGVSTAKTAARTAAANIRNTMKDRALESRQKKKLSEKKSSPTRFSMRLRGENPSSLALAEVANTADSFDRSEEKIERLAPDFAAEALNLNGGANSRLLKRLCSGWDSIQTTRDEYQLPSNSTGHKIVNYRLDPATIVKVTDDRVYSLVFHPREDKLLIACGSKSGQLALWTPTITDDKDIDPVATYRPHITPVSRLLFDPDHPATLLSSGFDGSFRRFDLSAAMFHQILALPDDEGITDFIYDSTRRRYILSSHEGKLWLMDERERPETASPFLVHERKVNTVHQHPISTDCVITASLDRSVQVWDLRKLARSKRVSTKLLEPVVTMPHARSVNCAYFSPSGSHCVTVCQNNFNYIYETSASKWNKIADKSPAPLLTIPHNNQTGRWITKLHPSWNPKYTTPKEEQYIIGCMLQPRRLQIFSAVQSAQIQELTSDYFKSIHSINVFHPTLDVIASGNSSGRLCLWNA</sequence>
<evidence type="ECO:0000256" key="1">
    <source>
        <dbReference type="ARBA" id="ARBA00005434"/>
    </source>
</evidence>
<evidence type="ECO:0000313" key="8">
    <source>
        <dbReference type="EMBL" id="CCI48129.1"/>
    </source>
</evidence>
<organism evidence="8 9">
    <name type="scientific">Albugo candida</name>
    <dbReference type="NCBI Taxonomy" id="65357"/>
    <lineage>
        <taxon>Eukaryota</taxon>
        <taxon>Sar</taxon>
        <taxon>Stramenopiles</taxon>
        <taxon>Oomycota</taxon>
        <taxon>Peronosporomycetes</taxon>
        <taxon>Albuginales</taxon>
        <taxon>Albuginaceae</taxon>
        <taxon>Albugo</taxon>
    </lineage>
</organism>
<dbReference type="GO" id="GO:2000001">
    <property type="term" value="P:regulation of DNA damage checkpoint"/>
    <property type="evidence" value="ECO:0007669"/>
    <property type="project" value="TreeGrafter"/>
</dbReference>
<evidence type="ECO:0000256" key="5">
    <source>
        <dbReference type="ARBA" id="ARBA00023125"/>
    </source>
</evidence>
<dbReference type="STRING" id="65357.A0A024GMX4"/>
<evidence type="ECO:0000256" key="6">
    <source>
        <dbReference type="PROSITE-ProRule" id="PRU00221"/>
    </source>
</evidence>
<accession>A0A024GMX4</accession>
<feature type="region of interest" description="Disordered" evidence="7">
    <location>
        <begin position="67"/>
        <end position="94"/>
    </location>
</feature>
<dbReference type="Proteomes" id="UP000053237">
    <property type="component" value="Unassembled WGS sequence"/>
</dbReference>